<evidence type="ECO:0000313" key="5">
    <source>
        <dbReference type="EMBL" id="HIQ60576.1"/>
    </source>
</evidence>
<feature type="domain" description="Putative zinc-finger" evidence="4">
    <location>
        <begin position="5"/>
        <end position="39"/>
    </location>
</feature>
<sequence>MKTPCNVIRDLLPLYQDGVCSPESRQLVAEHLEECETCRAEWERMSAPIPTAHPQVEERTVAQAASSAWKRGRRRAFRKGFVIAAVLVAVISSLIGLWFLFHTPPRELTGRIVETHVNNTTGEVSYVVYTSRGEQFGLIMEEYTKVISFFDAYTDQDFLDGAIYDGLRIYAELGNSKESISNRDGKKLPTYSAQLVEINAYQKPDPILLQDGTQVEVWQKNGGVLYALPKGPELLDVHTPYPPDIALDGVQGLEELSPEAQDNIVAYYEKQGLLYDELEELEAVYQSYLEAGSPASFSTCLILQDTYLSASSPRVIYFTTSLQAPSKYLEVGTAFYRDTGERVDMEDLFTCTSEELEQALLDEAEITDPTLRQEMEEAFDLDRLILYPDLLKVGFEAGSLPSQDATYFLSFDYDDTILERMHAWAVPDSQ</sequence>
<evidence type="ECO:0000256" key="3">
    <source>
        <dbReference type="SAM" id="Phobius"/>
    </source>
</evidence>
<protein>
    <recommendedName>
        <fullName evidence="2">Anti-sigma-W factor RsiW</fullName>
    </recommendedName>
</protein>
<keyword evidence="3" id="KW-1133">Transmembrane helix</keyword>
<feature type="transmembrane region" description="Helical" evidence="3">
    <location>
        <begin position="80"/>
        <end position="101"/>
    </location>
</feature>
<proteinExistence type="inferred from homology"/>
<comment type="caution">
    <text evidence="5">The sequence shown here is derived from an EMBL/GenBank/DDBJ whole genome shotgun (WGS) entry which is preliminary data.</text>
</comment>
<dbReference type="Pfam" id="PF13490">
    <property type="entry name" value="zf-HC2"/>
    <property type="match status" value="1"/>
</dbReference>
<gene>
    <name evidence="5" type="ORF">IAD31_03150</name>
</gene>
<evidence type="ECO:0000256" key="1">
    <source>
        <dbReference type="ARBA" id="ARBA00024353"/>
    </source>
</evidence>
<reference evidence="5" key="2">
    <citation type="journal article" date="2021" name="PeerJ">
        <title>Extensive microbial diversity within the chicken gut microbiome revealed by metagenomics and culture.</title>
        <authorList>
            <person name="Gilroy R."/>
            <person name="Ravi A."/>
            <person name="Getino M."/>
            <person name="Pursley I."/>
            <person name="Horton D.L."/>
            <person name="Alikhan N.F."/>
            <person name="Baker D."/>
            <person name="Gharbi K."/>
            <person name="Hall N."/>
            <person name="Watson M."/>
            <person name="Adriaenssens E.M."/>
            <person name="Foster-Nyarko E."/>
            <person name="Jarju S."/>
            <person name="Secka A."/>
            <person name="Antonio M."/>
            <person name="Oren A."/>
            <person name="Chaudhuri R.R."/>
            <person name="La Ragione R."/>
            <person name="Hildebrand F."/>
            <person name="Pallen M.J."/>
        </authorList>
    </citation>
    <scope>NUCLEOTIDE SEQUENCE</scope>
    <source>
        <strain evidence="5">ChiGjej2B2-12916</strain>
    </source>
</reference>
<reference evidence="5" key="1">
    <citation type="submission" date="2020-10" db="EMBL/GenBank/DDBJ databases">
        <authorList>
            <person name="Gilroy R."/>
        </authorList>
    </citation>
    <scope>NUCLEOTIDE SEQUENCE</scope>
    <source>
        <strain evidence="5">ChiGjej2B2-12916</strain>
    </source>
</reference>
<dbReference type="InterPro" id="IPR027383">
    <property type="entry name" value="Znf_put"/>
</dbReference>
<keyword evidence="3" id="KW-0812">Transmembrane</keyword>
<accession>A0A9D1CG21</accession>
<evidence type="ECO:0000256" key="2">
    <source>
        <dbReference type="ARBA" id="ARBA00024438"/>
    </source>
</evidence>
<organism evidence="5 6">
    <name type="scientific">Candidatus Enterenecus faecium</name>
    <dbReference type="NCBI Taxonomy" id="2840780"/>
    <lineage>
        <taxon>Bacteria</taxon>
        <taxon>Bacillati</taxon>
        <taxon>Bacillota</taxon>
        <taxon>Clostridia</taxon>
        <taxon>Eubacteriales</taxon>
        <taxon>Candidatus Enterenecus</taxon>
    </lineage>
</organism>
<dbReference type="Gene3D" id="1.10.10.1320">
    <property type="entry name" value="Anti-sigma factor, zinc-finger domain"/>
    <property type="match status" value="1"/>
</dbReference>
<comment type="similarity">
    <text evidence="1">Belongs to the zinc-associated anti-sigma factor (ZAS) superfamily. Anti-sigma-W factor family.</text>
</comment>
<dbReference type="AlphaFoldDB" id="A0A9D1CG21"/>
<evidence type="ECO:0000313" key="6">
    <source>
        <dbReference type="Proteomes" id="UP000886879"/>
    </source>
</evidence>
<evidence type="ECO:0000259" key="4">
    <source>
        <dbReference type="Pfam" id="PF13490"/>
    </source>
</evidence>
<name>A0A9D1CG21_9FIRM</name>
<dbReference type="InterPro" id="IPR041916">
    <property type="entry name" value="Anti_sigma_zinc_sf"/>
</dbReference>
<dbReference type="EMBL" id="DVFO01000030">
    <property type="protein sequence ID" value="HIQ60576.1"/>
    <property type="molecule type" value="Genomic_DNA"/>
</dbReference>
<keyword evidence="3" id="KW-0472">Membrane</keyword>
<dbReference type="Proteomes" id="UP000886879">
    <property type="component" value="Unassembled WGS sequence"/>
</dbReference>